<dbReference type="Proteomes" id="UP001156441">
    <property type="component" value="Unassembled WGS sequence"/>
</dbReference>
<dbReference type="InterPro" id="IPR002051">
    <property type="entry name" value="Haem_Oase"/>
</dbReference>
<keyword evidence="2" id="KW-0479">Metal-binding</keyword>
<dbReference type="PANTHER" id="PTHR10720">
    <property type="entry name" value="HEME OXYGENASE"/>
    <property type="match status" value="1"/>
</dbReference>
<comment type="caution">
    <text evidence="4">The sequence shown here is derived from an EMBL/GenBank/DDBJ whole genome shotgun (WGS) entry which is preliminary data.</text>
</comment>
<evidence type="ECO:0000256" key="2">
    <source>
        <dbReference type="ARBA" id="ARBA00022723"/>
    </source>
</evidence>
<dbReference type="CDD" id="cd19165">
    <property type="entry name" value="HemeO"/>
    <property type="match status" value="1"/>
</dbReference>
<dbReference type="EMBL" id="JAFFZE010000022">
    <property type="protein sequence ID" value="MCT2586764.1"/>
    <property type="molecule type" value="Genomic_DNA"/>
</dbReference>
<dbReference type="Pfam" id="PF01126">
    <property type="entry name" value="Heme_oxygenase"/>
    <property type="match status" value="1"/>
</dbReference>
<proteinExistence type="predicted"/>
<dbReference type="Gene3D" id="1.20.910.10">
    <property type="entry name" value="Heme oxygenase-like"/>
    <property type="match status" value="1"/>
</dbReference>
<evidence type="ECO:0000313" key="5">
    <source>
        <dbReference type="Proteomes" id="UP001156441"/>
    </source>
</evidence>
<dbReference type="InterPro" id="IPR016053">
    <property type="entry name" value="Haem_Oase-like"/>
</dbReference>
<sequence length="220" mass="24847">MTRSDESLSARLKSVTWDEHDRTNSAPFIVALMDGRLDRDAYAALLGQSYLFYRELERAGDAWRSDPVVGPFVSDALVRGPALEADLAWLRGDGWRDELVPLPATQRYTDRIRAVCFDSPSAFVAHHYTRYLGDLSGGQIVRSKLRNIYGLTSDGVRFYLFDQVPKPKVFKDGYRGLLDELRWDEPERADLVAEVNLAFRLNRAVFDDLGDALEVDLAGS</sequence>
<dbReference type="PRINTS" id="PR00088">
    <property type="entry name" value="HAEMOXYGNASE"/>
</dbReference>
<keyword evidence="1" id="KW-0349">Heme</keyword>
<reference evidence="4 5" key="1">
    <citation type="submission" date="2021-02" db="EMBL/GenBank/DDBJ databases">
        <title>Actinophytocola xerophila sp. nov., isolated from soil of cotton cropping field.</title>
        <authorList>
            <person name="Huang R."/>
            <person name="Chen X."/>
            <person name="Ge X."/>
            <person name="Liu W."/>
        </authorList>
    </citation>
    <scope>NUCLEOTIDE SEQUENCE [LARGE SCALE GENOMIC DNA]</scope>
    <source>
        <strain evidence="4 5">S1-96</strain>
    </source>
</reference>
<evidence type="ECO:0000313" key="4">
    <source>
        <dbReference type="EMBL" id="MCT2586764.1"/>
    </source>
</evidence>
<dbReference type="PIRSF" id="PIRSF000343">
    <property type="entry name" value="Haem_Oase"/>
    <property type="match status" value="1"/>
</dbReference>
<evidence type="ECO:0000256" key="3">
    <source>
        <dbReference type="ARBA" id="ARBA00023004"/>
    </source>
</evidence>
<keyword evidence="5" id="KW-1185">Reference proteome</keyword>
<organism evidence="4 5">
    <name type="scientific">Actinophytocola gossypii</name>
    <dbReference type="NCBI Taxonomy" id="2812003"/>
    <lineage>
        <taxon>Bacteria</taxon>
        <taxon>Bacillati</taxon>
        <taxon>Actinomycetota</taxon>
        <taxon>Actinomycetes</taxon>
        <taxon>Pseudonocardiales</taxon>
        <taxon>Pseudonocardiaceae</taxon>
    </lineage>
</organism>
<dbReference type="InterPro" id="IPR016084">
    <property type="entry name" value="Haem_Oase-like_multi-hlx"/>
</dbReference>
<name>A0ABT2JHL7_9PSEU</name>
<accession>A0ABT2JHL7</accession>
<evidence type="ECO:0000256" key="1">
    <source>
        <dbReference type="ARBA" id="ARBA00022617"/>
    </source>
</evidence>
<gene>
    <name evidence="4" type="ORF">JT362_26940</name>
</gene>
<dbReference type="SUPFAM" id="SSF48613">
    <property type="entry name" value="Heme oxygenase-like"/>
    <property type="match status" value="1"/>
</dbReference>
<keyword evidence="3" id="KW-0408">Iron</keyword>
<protein>
    <submittedName>
        <fullName evidence="4">Biliverdin-producing heme oxygenase</fullName>
    </submittedName>
</protein>
<dbReference type="PANTHER" id="PTHR10720:SF0">
    <property type="entry name" value="HEME OXYGENASE"/>
    <property type="match status" value="1"/>
</dbReference>